<keyword evidence="2 4" id="KW-0732">Signal</keyword>
<keyword evidence="3" id="KW-0472">Membrane</keyword>
<dbReference type="InterPro" id="IPR033900">
    <property type="entry name" value="Gram_neg_porin_domain"/>
</dbReference>
<dbReference type="RefSeq" id="WP_009601195.1">
    <property type="nucleotide sequence ID" value="NZ_AEIU01000069.1"/>
</dbReference>
<feature type="signal peptide" evidence="4">
    <location>
        <begin position="1"/>
        <end position="21"/>
    </location>
</feature>
<organism evidence="5 6">
    <name type="scientific">Vibrio caribbeanicus ATCC BAA-2122</name>
    <dbReference type="NCBI Taxonomy" id="796620"/>
    <lineage>
        <taxon>Bacteria</taxon>
        <taxon>Pseudomonadati</taxon>
        <taxon>Pseudomonadota</taxon>
        <taxon>Gammaproteobacteria</taxon>
        <taxon>Vibrionales</taxon>
        <taxon>Vibrionaceae</taxon>
        <taxon>Vibrio</taxon>
    </lineage>
</organism>
<dbReference type="eggNOG" id="COG3203">
    <property type="taxonomic scope" value="Bacteria"/>
</dbReference>
<protein>
    <submittedName>
        <fullName evidence="5">Putative outer membrane protein</fullName>
    </submittedName>
</protein>
<feature type="chain" id="PRO_5003167134" evidence="4">
    <location>
        <begin position="22"/>
        <end position="349"/>
    </location>
</feature>
<evidence type="ECO:0000256" key="4">
    <source>
        <dbReference type="SAM" id="SignalP"/>
    </source>
</evidence>
<dbReference type="CDD" id="cd00342">
    <property type="entry name" value="gram_neg_porins"/>
    <property type="match status" value="1"/>
</dbReference>
<reference evidence="5 6" key="1">
    <citation type="journal article" date="2012" name="Int. J. Syst. Evol. Microbiol.">
        <title>Vibrio caribbeanicus sp. nov., isolated from the marine sponge Scleritoderma cyanea.</title>
        <authorList>
            <person name="Hoffmann M."/>
            <person name="Monday S.R."/>
            <person name="Allard M.W."/>
            <person name="Strain E.A."/>
            <person name="Whittaker P."/>
            <person name="Naum M."/>
            <person name="McCarthy P.J."/>
            <person name="Lopez J.V."/>
            <person name="Fischer M."/>
            <person name="Brown E.W."/>
        </authorList>
    </citation>
    <scope>NUCLEOTIDE SEQUENCE [LARGE SCALE GENOMIC DNA]</scope>
    <source>
        <strain evidence="5 6">ATCC BAA-2122</strain>
    </source>
</reference>
<evidence type="ECO:0000256" key="3">
    <source>
        <dbReference type="ARBA" id="ARBA00023136"/>
    </source>
</evidence>
<comment type="subcellular location">
    <subcellularLocation>
        <location evidence="1">Cell outer membrane</location>
        <topology evidence="1">Multi-pass membrane protein</topology>
    </subcellularLocation>
</comment>
<keyword evidence="6" id="KW-1185">Reference proteome</keyword>
<dbReference type="InterPro" id="IPR050298">
    <property type="entry name" value="Gram-neg_bact_OMP"/>
</dbReference>
<evidence type="ECO:0000256" key="2">
    <source>
        <dbReference type="ARBA" id="ARBA00022729"/>
    </source>
</evidence>
<dbReference type="InterPro" id="IPR023614">
    <property type="entry name" value="Porin_dom_sf"/>
</dbReference>
<dbReference type="EMBL" id="AEIU01000069">
    <property type="protein sequence ID" value="EFP96763.1"/>
    <property type="molecule type" value="Genomic_DNA"/>
</dbReference>
<accession>E3BJJ4</accession>
<proteinExistence type="predicted"/>
<comment type="caution">
    <text evidence="5">The sequence shown here is derived from an EMBL/GenBank/DDBJ whole genome shotgun (WGS) entry which is preliminary data.</text>
</comment>
<dbReference type="GO" id="GO:0015288">
    <property type="term" value="F:porin activity"/>
    <property type="evidence" value="ECO:0007669"/>
    <property type="project" value="InterPro"/>
</dbReference>
<dbReference type="GO" id="GO:0009279">
    <property type="term" value="C:cell outer membrane"/>
    <property type="evidence" value="ECO:0007669"/>
    <property type="project" value="UniProtKB-SubCell"/>
</dbReference>
<dbReference type="STRING" id="796620.VIBC2010_07334"/>
<dbReference type="Proteomes" id="UP000002943">
    <property type="component" value="Unassembled WGS sequence"/>
</dbReference>
<dbReference type="AlphaFoldDB" id="E3BJJ4"/>
<dbReference type="PANTHER" id="PTHR34501">
    <property type="entry name" value="PROTEIN YDDL-RELATED"/>
    <property type="match status" value="1"/>
</dbReference>
<evidence type="ECO:0000313" key="6">
    <source>
        <dbReference type="Proteomes" id="UP000002943"/>
    </source>
</evidence>
<name>E3BJJ4_9VIBR</name>
<dbReference type="PROSITE" id="PS51257">
    <property type="entry name" value="PROKAR_LIPOPROTEIN"/>
    <property type="match status" value="1"/>
</dbReference>
<evidence type="ECO:0000256" key="1">
    <source>
        <dbReference type="ARBA" id="ARBA00004571"/>
    </source>
</evidence>
<dbReference type="OrthoDB" id="784582at2"/>
<dbReference type="SUPFAM" id="SSF56935">
    <property type="entry name" value="Porins"/>
    <property type="match status" value="1"/>
</dbReference>
<evidence type="ECO:0000313" key="5">
    <source>
        <dbReference type="EMBL" id="EFP96763.1"/>
    </source>
</evidence>
<dbReference type="PANTHER" id="PTHR34501:SF2">
    <property type="entry name" value="OUTER MEMBRANE PORIN F-RELATED"/>
    <property type="match status" value="1"/>
</dbReference>
<dbReference type="Gene3D" id="2.40.160.10">
    <property type="entry name" value="Porin"/>
    <property type="match status" value="1"/>
</dbReference>
<gene>
    <name evidence="5" type="ORF">VIBC2010_07334</name>
</gene>
<sequence length="349" mass="37748">MNIKFLAVSIAAAACSTHVFAAEIYNSEGTTLALGGYVDVGVGEKGADDDVEVHSYSPRLNISGMKTLDNGMTVDAKGEWSINYLDGGKNTFSTRLGYIGVTDEMLGRMVVGTQWSPYYDVGGVADMPIAFANDFLYADHYFVGSARADKMVSYRNSMMLTDDVEVRLGLGWQGKNTDKGKADGKDSRMQAALSIEAMGVTLGAAFSDGKVNINASEKKSAESTIFSLNYGSYGEGIYLAGVYGTNEYFGSLAATDPNAAFTKVYSKETKQMEALAAYGMDNGLNLSVHYERVDNEETSKKVYSNTSINAEYELAAGFVAVAGYKIDLGDDDPTTEDDNKWTVGMRYYF</sequence>